<reference evidence="3 4" key="1">
    <citation type="submission" date="2018-04" db="EMBL/GenBank/DDBJ databases">
        <title>Genomic Encyclopedia of Archaeal and Bacterial Type Strains, Phase II (KMG-II): from individual species to whole genera.</title>
        <authorList>
            <person name="Goeker M."/>
        </authorList>
    </citation>
    <scope>NUCLEOTIDE SEQUENCE [LARGE SCALE GENOMIC DNA]</scope>
    <source>
        <strain evidence="3 4">DSM 100162</strain>
    </source>
</reference>
<comment type="caution">
    <text evidence="3">The sequence shown here is derived from an EMBL/GenBank/DDBJ whole genome shotgun (WGS) entry which is preliminary data.</text>
</comment>
<feature type="region of interest" description="Disordered" evidence="1">
    <location>
        <begin position="372"/>
        <end position="392"/>
    </location>
</feature>
<dbReference type="EMBL" id="QBKI01000002">
    <property type="protein sequence ID" value="PTX21397.1"/>
    <property type="molecule type" value="Genomic_DNA"/>
</dbReference>
<organism evidence="3 4">
    <name type="scientific">Pontibacter mucosus</name>
    <dbReference type="NCBI Taxonomy" id="1649266"/>
    <lineage>
        <taxon>Bacteria</taxon>
        <taxon>Pseudomonadati</taxon>
        <taxon>Bacteroidota</taxon>
        <taxon>Cytophagia</taxon>
        <taxon>Cytophagales</taxon>
        <taxon>Hymenobacteraceae</taxon>
        <taxon>Pontibacter</taxon>
    </lineage>
</organism>
<dbReference type="AlphaFoldDB" id="A0A2T5YQ11"/>
<dbReference type="SUPFAM" id="SSF49299">
    <property type="entry name" value="PKD domain"/>
    <property type="match status" value="1"/>
</dbReference>
<dbReference type="PANTHER" id="PTHR42754">
    <property type="entry name" value="ENDOGLUCANASE"/>
    <property type="match status" value="1"/>
</dbReference>
<sequence>MRTQFQYLTALMSPNNFLKYLLVGLALLLAFASKAQEVEWDKTYGGEGWDLLRHAEQTTDGGYILGGISSSGEGGEKSDASKGEEDYWIVKIDSLGNKEWDRILGGSGRDELQDIKQTRDGGYILGGYSLSDASGDKSEDSRGGFDYWVVKLDASGNKQWDRTFGGDNTDQFTSLQQTGDGGYILGGSSESNMSGEKSEGTRGRYDYWVIRIDSVGNKLWDKTYGGNESDFLNGLQHTNEGGYILGGSSESDVSGEKSDPRRGNNTDFALGYDFWIVKIDSLGNKEWDKTLGGLLGDYLSALIQTQDGGFMLGGTSGSGIGGDKSEEHRGGEFGDYWVVKTDSLGNKEWDRTYGGNDSDELSDIIQTNDGGYLLGGESESDASGEKSEDGKGRADMWVVKIDSIGNKQWDKTIGGENSELLTTTVQDTITGGYLLAGSSTSGISGDKSEPSRGGTLDYWIVKLSPEAPCTAPTSSIAVVPASNVYTGGPATTIYLGYGPQRVQLVASGAERYAWSPAAGLNDASIANPVFTPNAPGTYRFTVTAYNGTCSSTASVEIEVIDVRCGNNKVTLCHRGRAICIPPSAVAAHLKHHPGDQLGACGSKQPDYAAPGFIVFPNPINSLAEIVWTLQEAGAFRIELYNANGLFVKQLARGAGEAGQEMQQQLDASRLPKGVYYLRLITSDEARTIRLVVNK</sequence>
<dbReference type="InterPro" id="IPR026444">
    <property type="entry name" value="Secre_tail"/>
</dbReference>
<dbReference type="InterPro" id="IPR013783">
    <property type="entry name" value="Ig-like_fold"/>
</dbReference>
<accession>A0A2T5YQ11</accession>
<dbReference type="Gene3D" id="2.60.40.10">
    <property type="entry name" value="Immunoglobulins"/>
    <property type="match status" value="1"/>
</dbReference>
<keyword evidence="4" id="KW-1185">Reference proteome</keyword>
<feature type="compositionally biased region" description="Basic and acidic residues" evidence="1">
    <location>
        <begin position="383"/>
        <end position="392"/>
    </location>
</feature>
<dbReference type="CDD" id="cd00146">
    <property type="entry name" value="PKD"/>
    <property type="match status" value="1"/>
</dbReference>
<proteinExistence type="predicted"/>
<evidence type="ECO:0000313" key="3">
    <source>
        <dbReference type="EMBL" id="PTX21397.1"/>
    </source>
</evidence>
<gene>
    <name evidence="3" type="ORF">C8N40_102373</name>
</gene>
<protein>
    <submittedName>
        <fullName evidence="3">Putative secreted protein (Por secretion system target)</fullName>
    </submittedName>
</protein>
<evidence type="ECO:0000256" key="1">
    <source>
        <dbReference type="SAM" id="MobiDB-lite"/>
    </source>
</evidence>
<feature type="domain" description="Secretion system C-terminal sorting" evidence="2">
    <location>
        <begin position="614"/>
        <end position="690"/>
    </location>
</feature>
<dbReference type="InterPro" id="IPR035986">
    <property type="entry name" value="PKD_dom_sf"/>
</dbReference>
<evidence type="ECO:0000259" key="2">
    <source>
        <dbReference type="Pfam" id="PF18962"/>
    </source>
</evidence>
<dbReference type="Proteomes" id="UP000244225">
    <property type="component" value="Unassembled WGS sequence"/>
</dbReference>
<dbReference type="Pfam" id="PF18962">
    <property type="entry name" value="Por_Secre_tail"/>
    <property type="match status" value="1"/>
</dbReference>
<evidence type="ECO:0000313" key="4">
    <source>
        <dbReference type="Proteomes" id="UP000244225"/>
    </source>
</evidence>
<dbReference type="OrthoDB" id="5377264at2"/>
<dbReference type="PANTHER" id="PTHR42754:SF1">
    <property type="entry name" value="LIPOPROTEIN"/>
    <property type="match status" value="1"/>
</dbReference>
<name>A0A2T5YQ11_9BACT</name>
<dbReference type="NCBIfam" id="TIGR04183">
    <property type="entry name" value="Por_Secre_tail"/>
    <property type="match status" value="1"/>
</dbReference>